<dbReference type="EMBL" id="HE616749">
    <property type="protein sequence ID" value="CCE93899.1"/>
    <property type="molecule type" value="Genomic_DNA"/>
</dbReference>
<sequence>MLESMKRYLGDVLGNDPRKREYGDLEDVRRERQERSPIRDRSRARVGPRSKNRPTANFAGNGSRRMLRKERMARSNGIVKKKPPVRDNSGGLKSIWRSLKTVFSSEDQDLDLMQRACSNVTSMIPSKNKISGPEERRQLKERIARSEAFKRKVLQVKYDDKMLQELRRGRSRQRSEDPVGSNLTDDQVTLLQKKITHLETRLKNALEDLQITQKRLKFAKEKNTLLESLLDDANIDREYVKSRRDIKNIQRDNLKPDTELPPSPRRTVNPLFTSSPMRNIATREEPASSTTDFYNKYPKIPETETLANNQRSDSLSPIRIDYSKYSI</sequence>
<feature type="compositionally biased region" description="Polar residues" evidence="2">
    <location>
        <begin position="305"/>
        <end position="315"/>
    </location>
</feature>
<keyword evidence="1" id="KW-0175">Coiled coil</keyword>
<feature type="region of interest" description="Disordered" evidence="2">
    <location>
        <begin position="1"/>
        <end position="64"/>
    </location>
</feature>
<dbReference type="eggNOG" id="ENOG502RYR8">
    <property type="taxonomic scope" value="Eukaryota"/>
</dbReference>
<proteinExistence type="predicted"/>
<name>G8ZZ55_TORDE</name>
<feature type="region of interest" description="Disordered" evidence="2">
    <location>
        <begin position="250"/>
        <end position="315"/>
    </location>
</feature>
<protein>
    <submittedName>
        <fullName evidence="3">Uncharacterized protein</fullName>
    </submittedName>
</protein>
<evidence type="ECO:0000313" key="3">
    <source>
        <dbReference type="EMBL" id="CCE93899.1"/>
    </source>
</evidence>
<evidence type="ECO:0000256" key="2">
    <source>
        <dbReference type="SAM" id="MobiDB-lite"/>
    </source>
</evidence>
<dbReference type="HOGENOM" id="CLU_071874_0_0_1"/>
<organism evidence="3 4">
    <name type="scientific">Torulaspora delbrueckii</name>
    <name type="common">Yeast</name>
    <name type="synonym">Candida colliculosa</name>
    <dbReference type="NCBI Taxonomy" id="4950"/>
    <lineage>
        <taxon>Eukaryota</taxon>
        <taxon>Fungi</taxon>
        <taxon>Dikarya</taxon>
        <taxon>Ascomycota</taxon>
        <taxon>Saccharomycotina</taxon>
        <taxon>Saccharomycetes</taxon>
        <taxon>Saccharomycetales</taxon>
        <taxon>Saccharomycetaceae</taxon>
        <taxon>Torulaspora</taxon>
    </lineage>
</organism>
<dbReference type="GeneID" id="11500905"/>
<gene>
    <name evidence="3" type="primary">TDEL0H00400</name>
    <name evidence="3" type="ORF">TDEL_0H00400</name>
</gene>
<dbReference type="RefSeq" id="XP_003683110.1">
    <property type="nucleotide sequence ID" value="XM_003683062.1"/>
</dbReference>
<dbReference type="OrthoDB" id="4053251at2759"/>
<dbReference type="Proteomes" id="UP000005627">
    <property type="component" value="Chromosome 8"/>
</dbReference>
<dbReference type="KEGG" id="tdl:TDEL_0H00400"/>
<feature type="region of interest" description="Disordered" evidence="2">
    <location>
        <begin position="165"/>
        <end position="185"/>
    </location>
</feature>
<accession>G8ZZ55</accession>
<dbReference type="InParanoid" id="G8ZZ55"/>
<dbReference type="Pfam" id="PF08537">
    <property type="entry name" value="NBP1"/>
    <property type="match status" value="1"/>
</dbReference>
<keyword evidence="4" id="KW-1185">Reference proteome</keyword>
<feature type="compositionally biased region" description="Basic and acidic residues" evidence="2">
    <location>
        <begin position="16"/>
        <end position="43"/>
    </location>
</feature>
<feature type="coiled-coil region" evidence="1">
    <location>
        <begin position="188"/>
        <end position="236"/>
    </location>
</feature>
<dbReference type="FunCoup" id="G8ZZ55">
    <property type="interactions" value="103"/>
</dbReference>
<dbReference type="AlphaFoldDB" id="G8ZZ55"/>
<reference evidence="3 4" key="1">
    <citation type="journal article" date="2011" name="Proc. Natl. Acad. Sci. U.S.A.">
        <title>Evolutionary erosion of yeast sex chromosomes by mating-type switching accidents.</title>
        <authorList>
            <person name="Gordon J.L."/>
            <person name="Armisen D."/>
            <person name="Proux-Wera E."/>
            <person name="Oheigeartaigh S.S."/>
            <person name="Byrne K.P."/>
            <person name="Wolfe K.H."/>
        </authorList>
    </citation>
    <scope>NUCLEOTIDE SEQUENCE [LARGE SCALE GENOMIC DNA]</scope>
    <source>
        <strain evidence="4">ATCC 10662 / CBS 1146 / NBRC 0425 / NCYC 2629 / NRRL Y-866</strain>
    </source>
</reference>
<evidence type="ECO:0000313" key="4">
    <source>
        <dbReference type="Proteomes" id="UP000005627"/>
    </source>
</evidence>
<dbReference type="InterPro" id="IPR013743">
    <property type="entry name" value="NBP1/CSA1"/>
</dbReference>
<evidence type="ECO:0000256" key="1">
    <source>
        <dbReference type="SAM" id="Coils"/>
    </source>
</evidence>
<feature type="compositionally biased region" description="Basic and acidic residues" evidence="2">
    <location>
        <begin position="165"/>
        <end position="177"/>
    </location>
</feature>